<dbReference type="EMBL" id="CM044703">
    <property type="protein sequence ID" value="KAI5672371.1"/>
    <property type="molecule type" value="Genomic_DNA"/>
</dbReference>
<evidence type="ECO:0000313" key="1">
    <source>
        <dbReference type="EMBL" id="KAI5672371.1"/>
    </source>
</evidence>
<keyword evidence="2" id="KW-1185">Reference proteome</keyword>
<name>A0ACC0BIF6_CATRO</name>
<organism evidence="1 2">
    <name type="scientific">Catharanthus roseus</name>
    <name type="common">Madagascar periwinkle</name>
    <name type="synonym">Vinca rosea</name>
    <dbReference type="NCBI Taxonomy" id="4058"/>
    <lineage>
        <taxon>Eukaryota</taxon>
        <taxon>Viridiplantae</taxon>
        <taxon>Streptophyta</taxon>
        <taxon>Embryophyta</taxon>
        <taxon>Tracheophyta</taxon>
        <taxon>Spermatophyta</taxon>
        <taxon>Magnoliopsida</taxon>
        <taxon>eudicotyledons</taxon>
        <taxon>Gunneridae</taxon>
        <taxon>Pentapetalae</taxon>
        <taxon>asterids</taxon>
        <taxon>lamiids</taxon>
        <taxon>Gentianales</taxon>
        <taxon>Apocynaceae</taxon>
        <taxon>Rauvolfioideae</taxon>
        <taxon>Vinceae</taxon>
        <taxon>Catharanthinae</taxon>
        <taxon>Catharanthus</taxon>
    </lineage>
</organism>
<evidence type="ECO:0000313" key="2">
    <source>
        <dbReference type="Proteomes" id="UP001060085"/>
    </source>
</evidence>
<sequence>MITVEAIQRNQEASIQNLEKKIGQLEHVNAISMIVEEEKSAKEEGVIIQVESCTKEKRRLFDGSDEEEVGAAEDSEMKESMATLCKQKVPFPGSLLPKYERDLRDMIMKKDKLREASTFILGEVCSALLTKKSVLPQKLEDFTFLPFHHHKILPYHFLFFYSPFKKFKFPPSFLNFTTVFLLGLFVLLKSR</sequence>
<dbReference type="Proteomes" id="UP001060085">
    <property type="component" value="Linkage Group LG03"/>
</dbReference>
<comment type="caution">
    <text evidence="1">The sequence shown here is derived from an EMBL/GenBank/DDBJ whole genome shotgun (WGS) entry which is preliminary data.</text>
</comment>
<reference evidence="2" key="1">
    <citation type="journal article" date="2023" name="Nat. Plants">
        <title>Single-cell RNA sequencing provides a high-resolution roadmap for understanding the multicellular compartmentation of specialized metabolism.</title>
        <authorList>
            <person name="Sun S."/>
            <person name="Shen X."/>
            <person name="Li Y."/>
            <person name="Li Y."/>
            <person name="Wang S."/>
            <person name="Li R."/>
            <person name="Zhang H."/>
            <person name="Shen G."/>
            <person name="Guo B."/>
            <person name="Wei J."/>
            <person name="Xu J."/>
            <person name="St-Pierre B."/>
            <person name="Chen S."/>
            <person name="Sun C."/>
        </authorList>
    </citation>
    <scope>NUCLEOTIDE SEQUENCE [LARGE SCALE GENOMIC DNA]</scope>
</reference>
<gene>
    <name evidence="1" type="ORF">M9H77_12735</name>
</gene>
<protein>
    <submittedName>
        <fullName evidence="1">Uncharacterized protein</fullName>
    </submittedName>
</protein>
<accession>A0ACC0BIF6</accession>
<proteinExistence type="predicted"/>